<evidence type="ECO:0000256" key="3">
    <source>
        <dbReference type="SAM" id="Phobius"/>
    </source>
</evidence>
<feature type="repeat" description="TPR" evidence="1">
    <location>
        <begin position="171"/>
        <end position="204"/>
    </location>
</feature>
<gene>
    <name evidence="4" type="ORF">SARC_03926</name>
</gene>
<dbReference type="PROSITE" id="PS50005">
    <property type="entry name" value="TPR"/>
    <property type="match status" value="1"/>
</dbReference>
<dbReference type="InterPro" id="IPR019734">
    <property type="entry name" value="TPR_rpt"/>
</dbReference>
<protein>
    <submittedName>
        <fullName evidence="4">Uncharacterized protein</fullName>
    </submittedName>
</protein>
<accession>A0A0L0G4L9</accession>
<evidence type="ECO:0000256" key="1">
    <source>
        <dbReference type="PROSITE-ProRule" id="PRU00339"/>
    </source>
</evidence>
<keyword evidence="1" id="KW-0802">TPR repeat</keyword>
<organism evidence="4 5">
    <name type="scientific">Sphaeroforma arctica JP610</name>
    <dbReference type="NCBI Taxonomy" id="667725"/>
    <lineage>
        <taxon>Eukaryota</taxon>
        <taxon>Ichthyosporea</taxon>
        <taxon>Ichthyophonida</taxon>
        <taxon>Sphaeroforma</taxon>
    </lineage>
</organism>
<dbReference type="EMBL" id="KQ241806">
    <property type="protein sequence ID" value="KNC83844.1"/>
    <property type="molecule type" value="Genomic_DNA"/>
</dbReference>
<proteinExistence type="predicted"/>
<keyword evidence="3" id="KW-0812">Transmembrane</keyword>
<dbReference type="AlphaFoldDB" id="A0A0L0G4L9"/>
<evidence type="ECO:0000256" key="2">
    <source>
        <dbReference type="SAM" id="MobiDB-lite"/>
    </source>
</evidence>
<dbReference type="InterPro" id="IPR011990">
    <property type="entry name" value="TPR-like_helical_dom_sf"/>
</dbReference>
<feature type="transmembrane region" description="Helical" evidence="3">
    <location>
        <begin position="291"/>
        <end position="309"/>
    </location>
</feature>
<dbReference type="Gene3D" id="1.25.40.10">
    <property type="entry name" value="Tetratricopeptide repeat domain"/>
    <property type="match status" value="1"/>
</dbReference>
<dbReference type="SUPFAM" id="SSF48452">
    <property type="entry name" value="TPR-like"/>
    <property type="match status" value="1"/>
</dbReference>
<evidence type="ECO:0000313" key="5">
    <source>
        <dbReference type="Proteomes" id="UP000054560"/>
    </source>
</evidence>
<sequence>MFRVRSPPVTDRRSDTSSAVKSTRMKSQGVQKRRVYLEAYRANRTRQHVVHAVNITPTSKPSQACLLPAQSPYVFDREVAMLCADLIFAKASARCDAFAVGLSGSYGYYLYTHRHHFNRALAFLQWSLADDPDDLSSLFVLAHLVHFQLRDLDQAEQYYTEVMESSETPFAECYIRLAMVHWQKSQFEKAQQTYESALLVVADKDRSRVLNHYANFQIVLRDYDEAITIASKVGPISNPRTHQQVVHAEPENIHAVGTLALLLLLYKNKPPEARTLFRSVLPLVTRTGPHIYGVLLVYSYAMFCALTGCQEEAKMYWRRAEELDVFPDTFEFIETYYLQGMAQALPQMPYTAANMRAFSAFQEDMGSV</sequence>
<name>A0A0L0G4L9_9EUKA</name>
<feature type="region of interest" description="Disordered" evidence="2">
    <location>
        <begin position="1"/>
        <end position="24"/>
    </location>
</feature>
<keyword evidence="3" id="KW-0472">Membrane</keyword>
<keyword evidence="5" id="KW-1185">Reference proteome</keyword>
<reference evidence="4 5" key="1">
    <citation type="submission" date="2011-02" db="EMBL/GenBank/DDBJ databases">
        <title>The Genome Sequence of Sphaeroforma arctica JP610.</title>
        <authorList>
            <consortium name="The Broad Institute Genome Sequencing Platform"/>
            <person name="Russ C."/>
            <person name="Cuomo C."/>
            <person name="Young S.K."/>
            <person name="Zeng Q."/>
            <person name="Gargeya S."/>
            <person name="Alvarado L."/>
            <person name="Berlin A."/>
            <person name="Chapman S.B."/>
            <person name="Chen Z."/>
            <person name="Freedman E."/>
            <person name="Gellesch M."/>
            <person name="Goldberg J."/>
            <person name="Griggs A."/>
            <person name="Gujja S."/>
            <person name="Heilman E."/>
            <person name="Heiman D."/>
            <person name="Howarth C."/>
            <person name="Mehta T."/>
            <person name="Neiman D."/>
            <person name="Pearson M."/>
            <person name="Roberts A."/>
            <person name="Saif S."/>
            <person name="Shea T."/>
            <person name="Shenoy N."/>
            <person name="Sisk P."/>
            <person name="Stolte C."/>
            <person name="Sykes S."/>
            <person name="White J."/>
            <person name="Yandava C."/>
            <person name="Burger G."/>
            <person name="Gray M.W."/>
            <person name="Holland P.W.H."/>
            <person name="King N."/>
            <person name="Lang F.B.F."/>
            <person name="Roger A.J."/>
            <person name="Ruiz-Trillo I."/>
            <person name="Haas B."/>
            <person name="Nusbaum C."/>
            <person name="Birren B."/>
        </authorList>
    </citation>
    <scope>NUCLEOTIDE SEQUENCE [LARGE SCALE GENOMIC DNA]</scope>
    <source>
        <strain evidence="4 5">JP610</strain>
    </source>
</reference>
<dbReference type="RefSeq" id="XP_014157746.1">
    <property type="nucleotide sequence ID" value="XM_014302271.1"/>
</dbReference>
<keyword evidence="3" id="KW-1133">Transmembrane helix</keyword>
<dbReference type="Pfam" id="PF13181">
    <property type="entry name" value="TPR_8"/>
    <property type="match status" value="1"/>
</dbReference>
<dbReference type="Proteomes" id="UP000054560">
    <property type="component" value="Unassembled WGS sequence"/>
</dbReference>
<evidence type="ECO:0000313" key="4">
    <source>
        <dbReference type="EMBL" id="KNC83844.1"/>
    </source>
</evidence>
<dbReference type="GeneID" id="25904430"/>